<evidence type="ECO:0000256" key="6">
    <source>
        <dbReference type="ARBA" id="ARBA00022989"/>
    </source>
</evidence>
<protein>
    <recommendedName>
        <fullName evidence="8 10">Signal peptidase complex subunit 3</fullName>
    </recommendedName>
</protein>
<dbReference type="eggNOG" id="KOG3372">
    <property type="taxonomic scope" value="Eukaryota"/>
</dbReference>
<comment type="subcellular location">
    <subcellularLocation>
        <location evidence="1">Endoplasmic reticulum membrane</location>
        <topology evidence="1">Single-pass type II membrane protein</topology>
    </subcellularLocation>
</comment>
<evidence type="ECO:0000313" key="12">
    <source>
        <dbReference type="WBParaSite" id="Csp11.Scaffold630.g18614.t1"/>
    </source>
</evidence>
<dbReference type="PIRSF" id="PIRSF016089">
    <property type="entry name" value="SPC22"/>
    <property type="match status" value="1"/>
</dbReference>
<sequence>MHNVLSRANALLAFTLWVMAAVTAACFLSTVFLDYTVPSQITVKDIKVRSIVDYATDDQQADLATLSFNLKVDFTRIFNWNVKQLFVYLVAEYKSKVNEVNQVVLWDRIVERGERVVMDEIGVKTKYYFLDDGTNLLKHDNVTFVLRYNVIPNAGYLRLVQSTNQIVVPFPTTYSTTRRS</sequence>
<evidence type="ECO:0000256" key="9">
    <source>
        <dbReference type="ARBA" id="ARBA00046080"/>
    </source>
</evidence>
<evidence type="ECO:0000256" key="1">
    <source>
        <dbReference type="ARBA" id="ARBA00004648"/>
    </source>
</evidence>
<evidence type="ECO:0000256" key="5">
    <source>
        <dbReference type="ARBA" id="ARBA00022968"/>
    </source>
</evidence>
<dbReference type="Proteomes" id="UP000095282">
    <property type="component" value="Unplaced"/>
</dbReference>
<evidence type="ECO:0000256" key="3">
    <source>
        <dbReference type="ARBA" id="ARBA00022692"/>
    </source>
</evidence>
<dbReference type="GO" id="GO:0006465">
    <property type="term" value="P:signal peptide processing"/>
    <property type="evidence" value="ECO:0007669"/>
    <property type="project" value="UniProtKB-UniRule"/>
</dbReference>
<dbReference type="GO" id="GO:0005787">
    <property type="term" value="C:signal peptidase complex"/>
    <property type="evidence" value="ECO:0007669"/>
    <property type="project" value="UniProtKB-UniRule"/>
</dbReference>
<evidence type="ECO:0000256" key="7">
    <source>
        <dbReference type="ARBA" id="ARBA00023136"/>
    </source>
</evidence>
<evidence type="ECO:0000256" key="2">
    <source>
        <dbReference type="ARBA" id="ARBA00009289"/>
    </source>
</evidence>
<dbReference type="InterPro" id="IPR007653">
    <property type="entry name" value="SPC3"/>
</dbReference>
<dbReference type="PANTHER" id="PTHR12804">
    <property type="entry name" value="MICROSOMAL SIGNAL PEPTIDASE 23 KD SUBUNIT SPC22/23"/>
    <property type="match status" value="1"/>
</dbReference>
<proteinExistence type="inferred from homology"/>
<name>A0A1I7URH1_9PELO</name>
<keyword evidence="4 10" id="KW-0256">Endoplasmic reticulum</keyword>
<dbReference type="AlphaFoldDB" id="A0A1I7URH1"/>
<organism evidence="11 12">
    <name type="scientific">Caenorhabditis tropicalis</name>
    <dbReference type="NCBI Taxonomy" id="1561998"/>
    <lineage>
        <taxon>Eukaryota</taxon>
        <taxon>Metazoa</taxon>
        <taxon>Ecdysozoa</taxon>
        <taxon>Nematoda</taxon>
        <taxon>Chromadorea</taxon>
        <taxon>Rhabditida</taxon>
        <taxon>Rhabditina</taxon>
        <taxon>Rhabditomorpha</taxon>
        <taxon>Rhabditoidea</taxon>
        <taxon>Rhabditidae</taxon>
        <taxon>Peloderinae</taxon>
        <taxon>Caenorhabditis</taxon>
    </lineage>
</organism>
<dbReference type="PROSITE" id="PS51257">
    <property type="entry name" value="PROKAR_LIPOPROTEIN"/>
    <property type="match status" value="1"/>
</dbReference>
<dbReference type="Pfam" id="PF04573">
    <property type="entry name" value="SPC22"/>
    <property type="match status" value="1"/>
</dbReference>
<comment type="function">
    <text evidence="9">Essential component of the signal peptidase complex (SPC) which catalyzes the cleavage of N-terminal signal sequences from nascent proteins as they are translocated into the lumen of the endoplasmic reticulum. Essential for the SPC catalytic activity, possibly by stabilizing and positioning the active center of the complex close to the lumenal surface.</text>
</comment>
<reference evidence="12" key="1">
    <citation type="submission" date="2016-11" db="UniProtKB">
        <authorList>
            <consortium name="WormBaseParasite"/>
        </authorList>
    </citation>
    <scope>IDENTIFICATION</scope>
</reference>
<evidence type="ECO:0000313" key="11">
    <source>
        <dbReference type="Proteomes" id="UP000095282"/>
    </source>
</evidence>
<dbReference type="STRING" id="1561998.A0A1I7URH1"/>
<dbReference type="WBParaSite" id="Csp11.Scaffold630.g18614.t1">
    <property type="protein sequence ID" value="Csp11.Scaffold630.g18614.t1"/>
    <property type="gene ID" value="Csp11.Scaffold630.g18614"/>
</dbReference>
<keyword evidence="5" id="KW-0735">Signal-anchor</keyword>
<evidence type="ECO:0000256" key="8">
    <source>
        <dbReference type="ARBA" id="ARBA00029556"/>
    </source>
</evidence>
<dbReference type="PANTHER" id="PTHR12804:SF0">
    <property type="entry name" value="SIGNAL PEPTIDASE COMPLEX SUBUNIT 3"/>
    <property type="match status" value="1"/>
</dbReference>
<keyword evidence="7 10" id="KW-0472">Membrane</keyword>
<evidence type="ECO:0000256" key="10">
    <source>
        <dbReference type="PIRNR" id="PIRNR016089"/>
    </source>
</evidence>
<accession>A0A1I7URH1</accession>
<keyword evidence="3" id="KW-0812">Transmembrane</keyword>
<keyword evidence="6" id="KW-1133">Transmembrane helix</keyword>
<comment type="similarity">
    <text evidence="2 10">Belongs to the SPCS3 family.</text>
</comment>
<evidence type="ECO:0000256" key="4">
    <source>
        <dbReference type="ARBA" id="ARBA00022824"/>
    </source>
</evidence>
<keyword evidence="11" id="KW-1185">Reference proteome</keyword>
<dbReference type="GO" id="GO:0045047">
    <property type="term" value="P:protein targeting to ER"/>
    <property type="evidence" value="ECO:0007669"/>
    <property type="project" value="TreeGrafter"/>
</dbReference>